<dbReference type="PROSITE" id="PS50983">
    <property type="entry name" value="FE_B12_PBP"/>
    <property type="match status" value="1"/>
</dbReference>
<dbReference type="Proteomes" id="UP000254603">
    <property type="component" value="Unassembled WGS sequence"/>
</dbReference>
<evidence type="ECO:0000313" key="5">
    <source>
        <dbReference type="Proteomes" id="UP000254603"/>
    </source>
</evidence>
<dbReference type="Pfam" id="PF01497">
    <property type="entry name" value="Peripla_BP_2"/>
    <property type="match status" value="1"/>
</dbReference>
<dbReference type="STRING" id="1122619.GCA_000373745_01116"/>
<dbReference type="Gene3D" id="3.40.50.1980">
    <property type="entry name" value="Nitrogenase molybdenum iron protein domain"/>
    <property type="match status" value="2"/>
</dbReference>
<evidence type="ECO:0000256" key="1">
    <source>
        <dbReference type="SAM" id="SignalP"/>
    </source>
</evidence>
<evidence type="ECO:0000313" key="6">
    <source>
        <dbReference type="Proteomes" id="UP000594903"/>
    </source>
</evidence>
<dbReference type="InterPro" id="IPR050902">
    <property type="entry name" value="ABC_Transporter_SBP"/>
</dbReference>
<dbReference type="InterPro" id="IPR002491">
    <property type="entry name" value="ABC_transptr_periplasmic_BD"/>
</dbReference>
<feature type="chain" id="PRO_5016589985" evidence="1">
    <location>
        <begin position="20"/>
        <end position="269"/>
    </location>
</feature>
<sequence>MRKFLVAIGLSLFTSIAGAAGDIVSLGGSVTEIVYALGQEKRLIATDMSSLYPSEAKELPQVGYYRNISVEGIVSTAPALVLASENAGPKEVLDRIAELGIKVERVSDDSTVESLYQRISQIAKVLNTEQEGAVLLAEVKAAVENAMTLSTTPYRATLVVNRTGTFQAAGAGTSADELMRLAGFENIFSEQQSYKPVSKESFLERQPEVIITTTASVEKSGGLTQFAKDPVIANTPAAAAGRIVVLDDLLALGMGPRLDQAIRQLRAVP</sequence>
<feature type="domain" description="Fe/B12 periplasmic-binding" evidence="2">
    <location>
        <begin position="22"/>
        <end position="269"/>
    </location>
</feature>
<dbReference type="OrthoDB" id="9797736at2"/>
<keyword evidence="1" id="KW-0732">Signal</keyword>
<dbReference type="EMBL" id="CP065725">
    <property type="protein sequence ID" value="QPT41257.1"/>
    <property type="molecule type" value="Genomic_DNA"/>
</dbReference>
<proteinExistence type="predicted"/>
<dbReference type="Proteomes" id="UP000594903">
    <property type="component" value="Chromosome"/>
</dbReference>
<gene>
    <name evidence="4" type="primary">hmuT</name>
    <name evidence="3" type="ORF">I6G29_06965</name>
    <name evidence="4" type="ORF">NCTC11997_01454</name>
</gene>
<evidence type="ECO:0000259" key="2">
    <source>
        <dbReference type="PROSITE" id="PS50983"/>
    </source>
</evidence>
<dbReference type="AlphaFoldDB" id="A0A378XG56"/>
<evidence type="ECO:0000313" key="4">
    <source>
        <dbReference type="EMBL" id="SUA54275.1"/>
    </source>
</evidence>
<dbReference type="SUPFAM" id="SSF53807">
    <property type="entry name" value="Helical backbone' metal receptor"/>
    <property type="match status" value="1"/>
</dbReference>
<dbReference type="PANTHER" id="PTHR30535:SF4">
    <property type="entry name" value="HEMIN-BINDING PERIPLASMIC PROTEIN HMUT"/>
    <property type="match status" value="1"/>
</dbReference>
<dbReference type="RefSeq" id="WP_018574304.1">
    <property type="nucleotide sequence ID" value="NZ_CP065725.1"/>
</dbReference>
<feature type="signal peptide" evidence="1">
    <location>
        <begin position="1"/>
        <end position="19"/>
    </location>
</feature>
<keyword evidence="6" id="KW-1185">Reference proteome</keyword>
<organism evidence="4 5">
    <name type="scientific">Oligella ureolytica</name>
    <dbReference type="NCBI Taxonomy" id="90244"/>
    <lineage>
        <taxon>Bacteria</taxon>
        <taxon>Pseudomonadati</taxon>
        <taxon>Pseudomonadota</taxon>
        <taxon>Betaproteobacteria</taxon>
        <taxon>Burkholderiales</taxon>
        <taxon>Alcaligenaceae</taxon>
        <taxon>Oligella</taxon>
    </lineage>
</organism>
<accession>A0A378XG56</accession>
<name>A0A378XG56_9BURK</name>
<dbReference type="PANTHER" id="PTHR30535">
    <property type="entry name" value="VITAMIN B12-BINDING PROTEIN"/>
    <property type="match status" value="1"/>
</dbReference>
<reference evidence="4 5" key="1">
    <citation type="submission" date="2018-06" db="EMBL/GenBank/DDBJ databases">
        <authorList>
            <consortium name="Pathogen Informatics"/>
            <person name="Doyle S."/>
        </authorList>
    </citation>
    <scope>NUCLEOTIDE SEQUENCE [LARGE SCALE GENOMIC DNA]</scope>
    <source>
        <strain evidence="4 5">NCTC11997</strain>
    </source>
</reference>
<protein>
    <submittedName>
        <fullName evidence="3">ABC transporter substrate-binding protein</fullName>
    </submittedName>
    <submittedName>
        <fullName evidence="4">Hemin-binding periplasmic protein hmuT</fullName>
    </submittedName>
</protein>
<dbReference type="EMBL" id="UGSB01000001">
    <property type="protein sequence ID" value="SUA54275.1"/>
    <property type="molecule type" value="Genomic_DNA"/>
</dbReference>
<reference evidence="3 6" key="2">
    <citation type="submission" date="2020-12" db="EMBL/GenBank/DDBJ databases">
        <title>FDA dAtabase for Regulatory Grade micrObial Sequences (FDA-ARGOS): Supporting development and validation of Infectious Disease Dx tests.</title>
        <authorList>
            <person name="Sproer C."/>
            <person name="Gronow S."/>
            <person name="Severitt S."/>
            <person name="Schroder I."/>
            <person name="Tallon L."/>
            <person name="Sadzewicz L."/>
            <person name="Zhao X."/>
            <person name="Boylan J."/>
            <person name="Ott S."/>
            <person name="Bowen H."/>
            <person name="Vavikolanu K."/>
            <person name="Mehta A."/>
            <person name="Aluvathingal J."/>
            <person name="Nadendla S."/>
            <person name="Lowell S."/>
            <person name="Myers T."/>
            <person name="Yan Y."/>
            <person name="Sichtig H."/>
        </authorList>
    </citation>
    <scope>NUCLEOTIDE SEQUENCE [LARGE SCALE GENOMIC DNA]</scope>
    <source>
        <strain evidence="3 6">FDAARGOS_872</strain>
    </source>
</reference>
<evidence type="ECO:0000313" key="3">
    <source>
        <dbReference type="EMBL" id="QPT41257.1"/>
    </source>
</evidence>